<keyword evidence="1" id="KW-0597">Phosphoprotein</keyword>
<dbReference type="EMBL" id="JAUOEL010000001">
    <property type="protein sequence ID" value="MDO5972908.1"/>
    <property type="molecule type" value="Genomic_DNA"/>
</dbReference>
<organism evidence="3 4">
    <name type="scientific">Flavivirga jejuensis</name>
    <dbReference type="NCBI Taxonomy" id="870487"/>
    <lineage>
        <taxon>Bacteria</taxon>
        <taxon>Pseudomonadati</taxon>
        <taxon>Bacteroidota</taxon>
        <taxon>Flavobacteriia</taxon>
        <taxon>Flavobacteriales</taxon>
        <taxon>Flavobacteriaceae</taxon>
        <taxon>Flavivirga</taxon>
    </lineage>
</organism>
<dbReference type="InterPro" id="IPR001789">
    <property type="entry name" value="Sig_transdc_resp-reg_receiver"/>
</dbReference>
<evidence type="ECO:0000313" key="4">
    <source>
        <dbReference type="Proteomes" id="UP001176806"/>
    </source>
</evidence>
<keyword evidence="4" id="KW-1185">Reference proteome</keyword>
<reference evidence="3" key="1">
    <citation type="submission" date="2023-07" db="EMBL/GenBank/DDBJ databases">
        <title>Two novel species in the genus Flavivirga.</title>
        <authorList>
            <person name="Kwon K."/>
        </authorList>
    </citation>
    <scope>NUCLEOTIDE SEQUENCE</scope>
    <source>
        <strain evidence="3">KACC 14158</strain>
    </source>
</reference>
<comment type="caution">
    <text evidence="3">The sequence shown here is derived from an EMBL/GenBank/DDBJ whole genome shotgun (WGS) entry which is preliminary data.</text>
</comment>
<accession>A0ABT8WIL3</accession>
<dbReference type="Gene3D" id="3.40.50.2300">
    <property type="match status" value="1"/>
</dbReference>
<sequence length="137" mass="15578">MTNKVESILLIEDDYQLATEWQNELLAKGYEVDIAANSSDAKILLSNDYDCFVIDLFHVQNNQFLPDGGIRSIGQIRKRNASYNKKSLIIAVTGFFREGNNTTISTEEIVQSLGANITLKKPIDIHQIIKLIEEWEF</sequence>
<feature type="domain" description="Response regulatory" evidence="2">
    <location>
        <begin position="7"/>
        <end position="136"/>
    </location>
</feature>
<dbReference type="PROSITE" id="PS50110">
    <property type="entry name" value="RESPONSE_REGULATORY"/>
    <property type="match status" value="1"/>
</dbReference>
<name>A0ABT8WIL3_9FLAO</name>
<dbReference type="RefSeq" id="WP_303299965.1">
    <property type="nucleotide sequence ID" value="NZ_BAABDA010000042.1"/>
</dbReference>
<evidence type="ECO:0000259" key="2">
    <source>
        <dbReference type="PROSITE" id="PS50110"/>
    </source>
</evidence>
<dbReference type="InterPro" id="IPR011006">
    <property type="entry name" value="CheY-like_superfamily"/>
</dbReference>
<dbReference type="SUPFAM" id="SSF52172">
    <property type="entry name" value="CheY-like"/>
    <property type="match status" value="1"/>
</dbReference>
<dbReference type="Proteomes" id="UP001176806">
    <property type="component" value="Unassembled WGS sequence"/>
</dbReference>
<proteinExistence type="predicted"/>
<protein>
    <recommendedName>
        <fullName evidence="2">Response regulatory domain-containing protein</fullName>
    </recommendedName>
</protein>
<gene>
    <name evidence="3" type="ORF">Q4Q40_01820</name>
</gene>
<evidence type="ECO:0000256" key="1">
    <source>
        <dbReference type="PROSITE-ProRule" id="PRU00169"/>
    </source>
</evidence>
<evidence type="ECO:0000313" key="3">
    <source>
        <dbReference type="EMBL" id="MDO5972908.1"/>
    </source>
</evidence>
<feature type="modified residue" description="4-aspartylphosphate" evidence="1">
    <location>
        <position position="55"/>
    </location>
</feature>